<accession>A0A1V3IBB4</accession>
<protein>
    <submittedName>
        <fullName evidence="3">Addiction module toxin RelE</fullName>
    </submittedName>
</protein>
<sequence length="97" mass="11667">MTYSLKFHEKALKEWQKLGEPVKSQFKKKLYERLENPHVQADRLRGFSPALYKIKLRTAGYRLIYEVRDNEITVFVLSVGKRDRLKAYENARHRQNQ</sequence>
<evidence type="ECO:0000313" key="4">
    <source>
        <dbReference type="Proteomes" id="UP000189437"/>
    </source>
</evidence>
<gene>
    <name evidence="3" type="ORF">BKK48_02095</name>
</gene>
<dbReference type="NCBIfam" id="TIGR02385">
    <property type="entry name" value="RelE_StbE"/>
    <property type="match status" value="1"/>
</dbReference>
<dbReference type="EMBL" id="MLHH01000004">
    <property type="protein sequence ID" value="OOF37379.1"/>
    <property type="molecule type" value="Genomic_DNA"/>
</dbReference>
<reference evidence="3 4" key="1">
    <citation type="submission" date="2016-10" db="EMBL/GenBank/DDBJ databases">
        <title>Rodentibacter gen. nov. and new species.</title>
        <authorList>
            <person name="Christensen H."/>
        </authorList>
    </citation>
    <scope>NUCLEOTIDE SEQUENCE [LARGE SCALE GENOMIC DNA]</scope>
    <source>
        <strain evidence="3 4">Ac69</strain>
    </source>
</reference>
<dbReference type="Pfam" id="PF05016">
    <property type="entry name" value="ParE_toxin"/>
    <property type="match status" value="1"/>
</dbReference>
<keyword evidence="2" id="KW-1277">Toxin-antitoxin system</keyword>
<dbReference type="InterPro" id="IPR035093">
    <property type="entry name" value="RelE/ParE_toxin_dom_sf"/>
</dbReference>
<evidence type="ECO:0000313" key="3">
    <source>
        <dbReference type="EMBL" id="OOF37379.1"/>
    </source>
</evidence>
<dbReference type="RefSeq" id="WP_077426554.1">
    <property type="nucleotide sequence ID" value="NZ_MLHH01000004.1"/>
</dbReference>
<name>A0A1V3IBB4_9PAST</name>
<dbReference type="STRING" id="1908258.BKK48_02095"/>
<keyword evidence="4" id="KW-1185">Reference proteome</keyword>
<comment type="similarity">
    <text evidence="1">Belongs to the RelE toxin family.</text>
</comment>
<evidence type="ECO:0000256" key="2">
    <source>
        <dbReference type="ARBA" id="ARBA00022649"/>
    </source>
</evidence>
<dbReference type="Gene3D" id="3.30.2310.20">
    <property type="entry name" value="RelE-like"/>
    <property type="match status" value="1"/>
</dbReference>
<proteinExistence type="inferred from homology"/>
<evidence type="ECO:0000256" key="1">
    <source>
        <dbReference type="ARBA" id="ARBA00006226"/>
    </source>
</evidence>
<dbReference type="PANTHER" id="PTHR35601">
    <property type="entry name" value="TOXIN RELE"/>
    <property type="match status" value="1"/>
</dbReference>
<dbReference type="PANTHER" id="PTHR35601:SF1">
    <property type="entry name" value="TOXIN RELE"/>
    <property type="match status" value="1"/>
</dbReference>
<dbReference type="Proteomes" id="UP000189437">
    <property type="component" value="Unassembled WGS sequence"/>
</dbReference>
<organism evidence="3 4">
    <name type="scientific">Rodentibacter heidelbergensis</name>
    <dbReference type="NCBI Taxonomy" id="1908258"/>
    <lineage>
        <taxon>Bacteria</taxon>
        <taxon>Pseudomonadati</taxon>
        <taxon>Pseudomonadota</taxon>
        <taxon>Gammaproteobacteria</taxon>
        <taxon>Pasteurellales</taxon>
        <taxon>Pasteurellaceae</taxon>
        <taxon>Rodentibacter</taxon>
    </lineage>
</organism>
<dbReference type="SUPFAM" id="SSF143011">
    <property type="entry name" value="RelE-like"/>
    <property type="match status" value="1"/>
</dbReference>
<dbReference type="OrthoDB" id="9801234at2"/>
<dbReference type="AlphaFoldDB" id="A0A1V3IBB4"/>
<dbReference type="InterPro" id="IPR007712">
    <property type="entry name" value="RelE/ParE_toxin"/>
</dbReference>
<comment type="caution">
    <text evidence="3">The sequence shown here is derived from an EMBL/GenBank/DDBJ whole genome shotgun (WGS) entry which is preliminary data.</text>
</comment>